<evidence type="ECO:0000256" key="11">
    <source>
        <dbReference type="RuleBase" id="RU003357"/>
    </source>
</evidence>
<name>A3U5G1_CROAH</name>
<dbReference type="InterPro" id="IPR012910">
    <property type="entry name" value="Plug_dom"/>
</dbReference>
<keyword evidence="7 10" id="KW-0472">Membrane</keyword>
<keyword evidence="16" id="KW-1185">Reference proteome</keyword>
<evidence type="ECO:0000256" key="3">
    <source>
        <dbReference type="ARBA" id="ARBA00022452"/>
    </source>
</evidence>
<evidence type="ECO:0000256" key="4">
    <source>
        <dbReference type="ARBA" id="ARBA00022692"/>
    </source>
</evidence>
<dbReference type="InterPro" id="IPR036942">
    <property type="entry name" value="Beta-barrel_TonB_sf"/>
</dbReference>
<accession>A3U5G1</accession>
<dbReference type="EMBL" id="CP002046">
    <property type="protein sequence ID" value="EAP87478.1"/>
    <property type="molecule type" value="Genomic_DNA"/>
</dbReference>
<dbReference type="InterPro" id="IPR037066">
    <property type="entry name" value="Plug_dom_sf"/>
</dbReference>
<evidence type="ECO:0000256" key="7">
    <source>
        <dbReference type="ARBA" id="ARBA00023136"/>
    </source>
</evidence>
<keyword evidence="5 12" id="KW-0732">Signal</keyword>
<dbReference type="GO" id="GO:0009279">
    <property type="term" value="C:cell outer membrane"/>
    <property type="evidence" value="ECO:0007669"/>
    <property type="project" value="UniProtKB-SubCell"/>
</dbReference>
<keyword evidence="6 11" id="KW-0798">TonB box</keyword>
<evidence type="ECO:0000259" key="13">
    <source>
        <dbReference type="Pfam" id="PF00593"/>
    </source>
</evidence>
<keyword evidence="9 10" id="KW-0998">Cell outer membrane</keyword>
<keyword evidence="4 10" id="KW-0812">Transmembrane</keyword>
<evidence type="ECO:0000256" key="2">
    <source>
        <dbReference type="ARBA" id="ARBA00022448"/>
    </source>
</evidence>
<dbReference type="Pfam" id="PF00593">
    <property type="entry name" value="TonB_dep_Rec_b-barrel"/>
    <property type="match status" value="1"/>
</dbReference>
<keyword evidence="2 10" id="KW-0813">Transport</keyword>
<feature type="domain" description="TonB-dependent receptor plug" evidence="14">
    <location>
        <begin position="119"/>
        <end position="249"/>
    </location>
</feature>
<dbReference type="NCBIfam" id="TIGR04056">
    <property type="entry name" value="OMP_RagA_SusC"/>
    <property type="match status" value="1"/>
</dbReference>
<feature type="domain" description="TonB-dependent receptor-like beta-barrel" evidence="13">
    <location>
        <begin position="395"/>
        <end position="915"/>
    </location>
</feature>
<evidence type="ECO:0000256" key="12">
    <source>
        <dbReference type="SAM" id="SignalP"/>
    </source>
</evidence>
<dbReference type="STRING" id="216432.CA2559_01945"/>
<dbReference type="NCBIfam" id="TIGR04057">
    <property type="entry name" value="SusC_RagA_signa"/>
    <property type="match status" value="1"/>
</dbReference>
<evidence type="ECO:0000256" key="5">
    <source>
        <dbReference type="ARBA" id="ARBA00022729"/>
    </source>
</evidence>
<dbReference type="OrthoDB" id="9768177at2"/>
<evidence type="ECO:0000256" key="8">
    <source>
        <dbReference type="ARBA" id="ARBA00023170"/>
    </source>
</evidence>
<dbReference type="InterPro" id="IPR023997">
    <property type="entry name" value="TonB-dep_OMP_SusC/RagA_CS"/>
</dbReference>
<organism evidence="15 16">
    <name type="scientific">Croceibacter atlanticus (strain ATCC BAA-628 / JCM 21780 / CIP 108009 / IAM 15332 / KCTC 12090 / HTCC2559)</name>
    <dbReference type="NCBI Taxonomy" id="216432"/>
    <lineage>
        <taxon>Bacteria</taxon>
        <taxon>Pseudomonadati</taxon>
        <taxon>Bacteroidota</taxon>
        <taxon>Flavobacteriia</taxon>
        <taxon>Flavobacteriales</taxon>
        <taxon>Flavobacteriaceae</taxon>
        <taxon>Croceibacter</taxon>
    </lineage>
</organism>
<dbReference type="InterPro" id="IPR000531">
    <property type="entry name" value="Beta-barrel_TonB"/>
</dbReference>
<dbReference type="AlphaFoldDB" id="A3U5G1"/>
<dbReference type="Gene3D" id="2.170.130.10">
    <property type="entry name" value="TonB-dependent receptor, plug domain"/>
    <property type="match status" value="1"/>
</dbReference>
<dbReference type="GO" id="GO:0015344">
    <property type="term" value="F:siderophore uptake transmembrane transporter activity"/>
    <property type="evidence" value="ECO:0007669"/>
    <property type="project" value="TreeGrafter"/>
</dbReference>
<feature type="signal peptide" evidence="12">
    <location>
        <begin position="1"/>
        <end position="24"/>
    </location>
</feature>
<gene>
    <name evidence="15" type="ordered locus">CA2559_01945</name>
</gene>
<dbReference type="InterPro" id="IPR008969">
    <property type="entry name" value="CarboxyPept-like_regulatory"/>
</dbReference>
<dbReference type="SUPFAM" id="SSF49464">
    <property type="entry name" value="Carboxypeptidase regulatory domain-like"/>
    <property type="match status" value="1"/>
</dbReference>
<dbReference type="PANTHER" id="PTHR30069:SF29">
    <property type="entry name" value="HEMOGLOBIN AND HEMOGLOBIN-HAPTOGLOBIN-BINDING PROTEIN 1-RELATED"/>
    <property type="match status" value="1"/>
</dbReference>
<dbReference type="eggNOG" id="COG4771">
    <property type="taxonomic scope" value="Bacteria"/>
</dbReference>
<dbReference type="GO" id="GO:0044718">
    <property type="term" value="P:siderophore transmembrane transport"/>
    <property type="evidence" value="ECO:0007669"/>
    <property type="project" value="TreeGrafter"/>
</dbReference>
<dbReference type="PROSITE" id="PS52016">
    <property type="entry name" value="TONB_DEPENDENT_REC_3"/>
    <property type="match status" value="1"/>
</dbReference>
<dbReference type="Pfam" id="PF13715">
    <property type="entry name" value="CarbopepD_reg_2"/>
    <property type="match status" value="1"/>
</dbReference>
<comment type="similarity">
    <text evidence="10 11">Belongs to the TonB-dependent receptor family.</text>
</comment>
<comment type="subcellular location">
    <subcellularLocation>
        <location evidence="1 10">Cell outer membrane</location>
        <topology evidence="1 10">Multi-pass membrane protein</topology>
    </subcellularLocation>
</comment>
<proteinExistence type="inferred from homology"/>
<dbReference type="SUPFAM" id="SSF56935">
    <property type="entry name" value="Porins"/>
    <property type="match status" value="1"/>
</dbReference>
<reference evidence="15 16" key="1">
    <citation type="journal article" date="2010" name="J. Bacteriol.">
        <title>The complete genome sequence of Croceibacter atlanticus HTCC2559T.</title>
        <authorList>
            <person name="Oh H.M."/>
            <person name="Kang I."/>
            <person name="Ferriera S."/>
            <person name="Giovannoni S.J."/>
            <person name="Cho J.C."/>
        </authorList>
    </citation>
    <scope>NUCLEOTIDE SEQUENCE [LARGE SCALE GENOMIC DNA]</scope>
    <source>
        <strain evidence="16">ATCC BAA-628 / HTCC2559 / KCTC 12090</strain>
    </source>
</reference>
<evidence type="ECO:0000256" key="10">
    <source>
        <dbReference type="PROSITE-ProRule" id="PRU01360"/>
    </source>
</evidence>
<keyword evidence="8" id="KW-0675">Receptor</keyword>
<dbReference type="Gene3D" id="2.60.40.1120">
    <property type="entry name" value="Carboxypeptidase-like, regulatory domain"/>
    <property type="match status" value="1"/>
</dbReference>
<keyword evidence="3 10" id="KW-1134">Transmembrane beta strand</keyword>
<dbReference type="InterPro" id="IPR039426">
    <property type="entry name" value="TonB-dep_rcpt-like"/>
</dbReference>
<dbReference type="PANTHER" id="PTHR30069">
    <property type="entry name" value="TONB-DEPENDENT OUTER MEMBRANE RECEPTOR"/>
    <property type="match status" value="1"/>
</dbReference>
<protein>
    <submittedName>
        <fullName evidence="15">Putative outer membrane protein</fullName>
    </submittedName>
</protein>
<dbReference type="KEGG" id="cat:CA2559_01945"/>
<evidence type="ECO:0000313" key="16">
    <source>
        <dbReference type="Proteomes" id="UP000002297"/>
    </source>
</evidence>
<dbReference type="InterPro" id="IPR023996">
    <property type="entry name" value="TonB-dep_OMP_SusC/RagA"/>
</dbReference>
<dbReference type="Pfam" id="PF07715">
    <property type="entry name" value="Plug"/>
    <property type="match status" value="1"/>
</dbReference>
<dbReference type="HOGENOM" id="CLU_004317_0_1_10"/>
<evidence type="ECO:0000256" key="1">
    <source>
        <dbReference type="ARBA" id="ARBA00004571"/>
    </source>
</evidence>
<sequence>MKHLYFSKKLILLVLLIFPLAMVAQTVTGKITKAGSGETVPFVNVIEKGTNNGAVSDIDGNYTIELRATPATLVFSSLGFTTQEISVSSAGTVNASLEESAAALDEVVVTGLGTSVKRKNLANAVSTVSAEELVGTTGQTSVDGALYGKVTGVNITSSSGAPGGGFALRLRGISSINGNNQPLIIVDGVYINNVEIPSGLRFASGANRGNEENSSNRLADIDPNDIEDIEILKGSSAAAIYGQRGNAGVIIITTKRGKTGKTKINFKQDVGITRIANPLGLRPWTRQSVVDTFGEDEALKYDATLAANGSLYDYEDIIYGETGIITETALSATGGNEKTSFYVGGSYRDEEGIIKRTGFDRFSIRTNVDHKLSDVFDFTSTTNYVRSNSSRSFTGNENEGGLSYGYTLAFTRPWNNLFPDENGNYPNNPNYPGNPLDTRDRATNEDQNDRIIQGLTLNTKLYTDDVNRVKLVLSGGLDYLANQTYVYVPEDHQGQIASGQLGFVAQGKNNFTQINTQAIAIWNHDAMEGDLGLTTQLGTTYLQQQSNLVNSIGSQLAAGQTNVSQSVNQSIIQFVSDERDFGYFGQVEGNYKDQVIATLGYRLDKSSRNGDPNKFYGFPKASVAVNLNNFDFWNIDSINQFKLRAAYGETGAPAGFGATFTSLGSSNIGGNSGQSLGGLRGDPDVEPETASEFEIGFDMGFLNNRINLEATYYNKNVDDLILSRSLPASSGFTTETTNLADLMNEGIELAVRSDVVDTENFKWNTGVQFYLNRSEVTRLDVPAFAQPGAGFGTGLGTFYIEEGQPVTQLVGRVDGELLQVGNVEPDFQMAFNNSLTLFNNVDVSFLLQWKKGGENLNLSRFLTDLGQTSPDLETPEGQDRLGQPANALRFVEPAGYVRLREAAVYYRLPSATVNNIFGETVDTVKFGLSARNIFTITDYSSYDPEVSVNGGAGLSSGIEVTPFPSSRQFYFHFNVSF</sequence>
<dbReference type="Proteomes" id="UP000002297">
    <property type="component" value="Chromosome"/>
</dbReference>
<evidence type="ECO:0000259" key="14">
    <source>
        <dbReference type="Pfam" id="PF07715"/>
    </source>
</evidence>
<evidence type="ECO:0000256" key="6">
    <source>
        <dbReference type="ARBA" id="ARBA00023077"/>
    </source>
</evidence>
<evidence type="ECO:0000313" key="15">
    <source>
        <dbReference type="EMBL" id="EAP87478.1"/>
    </source>
</evidence>
<dbReference type="Gene3D" id="2.40.170.20">
    <property type="entry name" value="TonB-dependent receptor, beta-barrel domain"/>
    <property type="match status" value="1"/>
</dbReference>
<feature type="chain" id="PRO_5002658986" evidence="12">
    <location>
        <begin position="25"/>
        <end position="977"/>
    </location>
</feature>
<evidence type="ECO:0000256" key="9">
    <source>
        <dbReference type="ARBA" id="ARBA00023237"/>
    </source>
</evidence>